<dbReference type="Proteomes" id="UP000256373">
    <property type="component" value="Unassembled WGS sequence"/>
</dbReference>
<evidence type="ECO:0000256" key="2">
    <source>
        <dbReference type="SAM" id="SignalP"/>
    </source>
</evidence>
<sequence length="102" mass="10950">MKKLRIDYLFVCALVLGGGAAVATSGPDVVKSNVATQIWYRTAANDTDSGTWVQGTSSGSCEESELLCSGVFEEGYQPNEHDDNINKQNNLSTTVNTGFVQQ</sequence>
<evidence type="ECO:0000256" key="1">
    <source>
        <dbReference type="SAM" id="MobiDB-lite"/>
    </source>
</evidence>
<protein>
    <recommendedName>
        <fullName evidence="5">Secreted protein</fullName>
    </recommendedName>
</protein>
<evidence type="ECO:0008006" key="5">
    <source>
        <dbReference type="Google" id="ProtNLM"/>
    </source>
</evidence>
<dbReference type="EMBL" id="QNUL01000012">
    <property type="protein sequence ID" value="REA60186.1"/>
    <property type="molecule type" value="Genomic_DNA"/>
</dbReference>
<comment type="caution">
    <text evidence="3">The sequence shown here is derived from an EMBL/GenBank/DDBJ whole genome shotgun (WGS) entry which is preliminary data.</text>
</comment>
<keyword evidence="4" id="KW-1185">Reference proteome</keyword>
<evidence type="ECO:0000313" key="4">
    <source>
        <dbReference type="Proteomes" id="UP000256373"/>
    </source>
</evidence>
<feature type="chain" id="PRO_5017744442" description="Secreted protein" evidence="2">
    <location>
        <begin position="24"/>
        <end position="102"/>
    </location>
</feature>
<proteinExistence type="predicted"/>
<gene>
    <name evidence="3" type="ORF">DSL64_16060</name>
</gene>
<feature type="signal peptide" evidence="2">
    <location>
        <begin position="1"/>
        <end position="23"/>
    </location>
</feature>
<dbReference type="AlphaFoldDB" id="A0A3D8Y9N8"/>
<name>A0A3D8Y9N8_9BACT</name>
<evidence type="ECO:0000313" key="3">
    <source>
        <dbReference type="EMBL" id="REA60186.1"/>
    </source>
</evidence>
<keyword evidence="2" id="KW-0732">Signal</keyword>
<feature type="region of interest" description="Disordered" evidence="1">
    <location>
        <begin position="78"/>
        <end position="102"/>
    </location>
</feature>
<dbReference type="RefSeq" id="WP_115831931.1">
    <property type="nucleotide sequence ID" value="NZ_QNUL01000012.1"/>
</dbReference>
<organism evidence="3 4">
    <name type="scientific">Dyadobacter luteus</name>
    <dbReference type="NCBI Taxonomy" id="2259619"/>
    <lineage>
        <taxon>Bacteria</taxon>
        <taxon>Pseudomonadati</taxon>
        <taxon>Bacteroidota</taxon>
        <taxon>Cytophagia</taxon>
        <taxon>Cytophagales</taxon>
        <taxon>Spirosomataceae</taxon>
        <taxon>Dyadobacter</taxon>
    </lineage>
</organism>
<accession>A0A3D8Y9N8</accession>
<feature type="compositionally biased region" description="Polar residues" evidence="1">
    <location>
        <begin position="86"/>
        <end position="102"/>
    </location>
</feature>
<reference evidence="3 4" key="1">
    <citation type="submission" date="2018-07" db="EMBL/GenBank/DDBJ databases">
        <title>Dyadobacter roseus sp. nov., isolated from rose rhizosphere soil.</title>
        <authorList>
            <person name="Chen L."/>
        </authorList>
    </citation>
    <scope>NUCLEOTIDE SEQUENCE [LARGE SCALE GENOMIC DNA]</scope>
    <source>
        <strain evidence="3 4">RS19</strain>
    </source>
</reference>